<keyword evidence="3" id="KW-1185">Reference proteome</keyword>
<dbReference type="OrthoDB" id="635005at2759"/>
<sequence length="461" mass="51020">MIPFPGGPSPLQRLTFFSGSAGVKRRRQRGSAGSGEVQRREENRGEHDAPRTSEPTEQQHLYLVFDDWPWGYSIRKLNLPPRVPRQPPSLRPLEKPEHKRLPPPCVCLEATRGLPLFFGAVGTNIIAAHPRTDVIWNTPVPERILPIFDVRSLGVRFGPALLCSVQPIFITVGDKELFALDMESFRMLSMEPLCPPHEWSWCDDLPPPPFNNMDTTSFVVGSDERTIFASTESATFAFDIVNSEWKQSSDCSLPFAGPANYVHALDIFVGLSKDPDTYGHLCFCRKLGGGDENVRPGKENLLSKDPAEGHEGATLVYLGGSDQPGFCLVECLSIADQGKSVNMRLEECDQLVKCVGEGGANCGELDQLKKNNVDERDGASGSMHECGELDELKKFVDVGDGASGSMHDIRYRYLYRLTTFSLSFDNNGDLTTGETCVVQCYKVPEEVSNAIYLANPVAFWL</sequence>
<dbReference type="EMBL" id="RWGY01000002">
    <property type="protein sequence ID" value="TVU51376.1"/>
    <property type="molecule type" value="Genomic_DNA"/>
</dbReference>
<name>A0A5J9WU86_9POAL</name>
<reference evidence="2 3" key="1">
    <citation type="journal article" date="2019" name="Sci. Rep.">
        <title>A high-quality genome of Eragrostis curvula grass provides insights into Poaceae evolution and supports new strategies to enhance forage quality.</title>
        <authorList>
            <person name="Carballo J."/>
            <person name="Santos B.A.C.M."/>
            <person name="Zappacosta D."/>
            <person name="Garbus I."/>
            <person name="Selva J.P."/>
            <person name="Gallo C.A."/>
            <person name="Diaz A."/>
            <person name="Albertini E."/>
            <person name="Caccamo M."/>
            <person name="Echenique V."/>
        </authorList>
    </citation>
    <scope>NUCLEOTIDE SEQUENCE [LARGE SCALE GENOMIC DNA]</scope>
    <source>
        <strain evidence="3">cv. Victoria</strain>
        <tissue evidence="2">Leaf</tissue>
    </source>
</reference>
<evidence type="ECO:0000313" key="2">
    <source>
        <dbReference type="EMBL" id="TVU51376.1"/>
    </source>
</evidence>
<feature type="compositionally biased region" description="Basic and acidic residues" evidence="1">
    <location>
        <begin position="37"/>
        <end position="51"/>
    </location>
</feature>
<dbReference type="Proteomes" id="UP000324897">
    <property type="component" value="Chromosome 6"/>
</dbReference>
<dbReference type="PANTHER" id="PTHR33085">
    <property type="entry name" value="OS12G0113100 PROTEIN-RELATED"/>
    <property type="match status" value="1"/>
</dbReference>
<gene>
    <name evidence="2" type="ORF">EJB05_02801</name>
</gene>
<accession>A0A5J9WU86</accession>
<comment type="caution">
    <text evidence="2">The sequence shown here is derived from an EMBL/GenBank/DDBJ whole genome shotgun (WGS) entry which is preliminary data.</text>
</comment>
<evidence type="ECO:0000313" key="3">
    <source>
        <dbReference type="Proteomes" id="UP000324897"/>
    </source>
</evidence>
<dbReference type="InterPro" id="IPR012871">
    <property type="entry name" value="DUF1668_ORYSA"/>
</dbReference>
<organism evidence="2 3">
    <name type="scientific">Eragrostis curvula</name>
    <name type="common">weeping love grass</name>
    <dbReference type="NCBI Taxonomy" id="38414"/>
    <lineage>
        <taxon>Eukaryota</taxon>
        <taxon>Viridiplantae</taxon>
        <taxon>Streptophyta</taxon>
        <taxon>Embryophyta</taxon>
        <taxon>Tracheophyta</taxon>
        <taxon>Spermatophyta</taxon>
        <taxon>Magnoliopsida</taxon>
        <taxon>Liliopsida</taxon>
        <taxon>Poales</taxon>
        <taxon>Poaceae</taxon>
        <taxon>PACMAD clade</taxon>
        <taxon>Chloridoideae</taxon>
        <taxon>Eragrostideae</taxon>
        <taxon>Eragrostidinae</taxon>
        <taxon>Eragrostis</taxon>
    </lineage>
</organism>
<feature type="region of interest" description="Disordered" evidence="1">
    <location>
        <begin position="1"/>
        <end position="56"/>
    </location>
</feature>
<protein>
    <submittedName>
        <fullName evidence="2">Uncharacterized protein</fullName>
    </submittedName>
</protein>
<evidence type="ECO:0000256" key="1">
    <source>
        <dbReference type="SAM" id="MobiDB-lite"/>
    </source>
</evidence>
<dbReference type="Gramene" id="TVU51376">
    <property type="protein sequence ID" value="TVU51376"/>
    <property type="gene ID" value="EJB05_02801"/>
</dbReference>
<proteinExistence type="predicted"/>
<dbReference type="PANTHER" id="PTHR33085:SF143">
    <property type="match status" value="1"/>
</dbReference>
<dbReference type="AlphaFoldDB" id="A0A5J9WU86"/>
<dbReference type="Pfam" id="PF07893">
    <property type="entry name" value="DUF1668"/>
    <property type="match status" value="1"/>
</dbReference>